<dbReference type="EMBL" id="LUGG01000038">
    <property type="protein sequence ID" value="OBZ65875.1"/>
    <property type="molecule type" value="Genomic_DNA"/>
</dbReference>
<dbReference type="SUPFAM" id="SSF52047">
    <property type="entry name" value="RNI-like"/>
    <property type="match status" value="1"/>
</dbReference>
<organism evidence="1 2">
    <name type="scientific">Grifola frondosa</name>
    <name type="common">Maitake</name>
    <name type="synonym">Polyporus frondosus</name>
    <dbReference type="NCBI Taxonomy" id="5627"/>
    <lineage>
        <taxon>Eukaryota</taxon>
        <taxon>Fungi</taxon>
        <taxon>Dikarya</taxon>
        <taxon>Basidiomycota</taxon>
        <taxon>Agaricomycotina</taxon>
        <taxon>Agaricomycetes</taxon>
        <taxon>Polyporales</taxon>
        <taxon>Grifolaceae</taxon>
        <taxon>Grifola</taxon>
    </lineage>
</organism>
<protein>
    <recommendedName>
        <fullName evidence="3">F-box domain-containing protein</fullName>
    </recommendedName>
</protein>
<reference evidence="1 2" key="1">
    <citation type="submission" date="2016-03" db="EMBL/GenBank/DDBJ databases">
        <title>Whole genome sequencing of Grifola frondosa 9006-11.</title>
        <authorList>
            <person name="Min B."/>
            <person name="Park H."/>
            <person name="Kim J.-G."/>
            <person name="Cho H."/>
            <person name="Oh Y.-L."/>
            <person name="Kong W.-S."/>
            <person name="Choi I.-G."/>
        </authorList>
    </citation>
    <scope>NUCLEOTIDE SEQUENCE [LARGE SCALE GENOMIC DNA]</scope>
    <source>
        <strain evidence="1 2">9006-11</strain>
    </source>
</reference>
<proteinExistence type="predicted"/>
<name>A0A1C7LM69_GRIFR</name>
<dbReference type="OrthoDB" id="3060996at2759"/>
<dbReference type="InterPro" id="IPR032675">
    <property type="entry name" value="LRR_dom_sf"/>
</dbReference>
<dbReference type="Proteomes" id="UP000092993">
    <property type="component" value="Unassembled WGS sequence"/>
</dbReference>
<gene>
    <name evidence="1" type="ORF">A0H81_14108</name>
</gene>
<evidence type="ECO:0008006" key="3">
    <source>
        <dbReference type="Google" id="ProtNLM"/>
    </source>
</evidence>
<accession>A0A1C7LM69</accession>
<evidence type="ECO:0000313" key="2">
    <source>
        <dbReference type="Proteomes" id="UP000092993"/>
    </source>
</evidence>
<comment type="caution">
    <text evidence="1">The sequence shown here is derived from an EMBL/GenBank/DDBJ whole genome shotgun (WGS) entry which is preliminary data.</text>
</comment>
<dbReference type="Gene3D" id="3.80.10.10">
    <property type="entry name" value="Ribonuclease Inhibitor"/>
    <property type="match status" value="1"/>
</dbReference>
<evidence type="ECO:0000313" key="1">
    <source>
        <dbReference type="EMBL" id="OBZ65875.1"/>
    </source>
</evidence>
<sequence>MQDNDQQNVDELMKSLSVDETPVRSIETSSPTCMRLPPEILSHIFESVQFPSRQLDPPFGCGPGSLWKRTSWMKSVVLVLALSRTLGMTQYHVGTLIWTIRMDSCVVWRHFAEVVREDVGFILDHCPNLRAFTFQPHPTFVYSQASLSDDDDAFDPAWFFHTQLVSPGSALRNRLSHGLQSLDISAAVKLRIEQLKSFQQMLSAATTLTSLSLGAFSWPADLPNLYLPTLMDLQYCPDSARSLAYLADAWHLPNLKLLTLNLLGYSAEISGRLLERHGATLSYLHFYNAFGFPNSMWERVWEQIKLFCPILEHLVVPVVGATLMPSPTLRILDVWANYCDCDEQRQVFKLRNALLAEKEGSAQRLRSVRLIDCAFNRVTHISARLPLIYHPDIVREGEVRYHGMLGDRLVQFSWGIIARYSLLRESTCLDVATNSFDFGEPDDPLSNDELNPDGEDVIEVQTAALVQANDENLPTMPEA</sequence>
<dbReference type="AlphaFoldDB" id="A0A1C7LM69"/>
<keyword evidence="2" id="KW-1185">Reference proteome</keyword>